<feature type="domain" description="Strawberry notch helicase C" evidence="3">
    <location>
        <begin position="506"/>
        <end position="793"/>
    </location>
</feature>
<dbReference type="PANTHER" id="PTHR12706">
    <property type="entry name" value="STRAWBERRY NOTCH-RELATED"/>
    <property type="match status" value="1"/>
</dbReference>
<dbReference type="SUPFAM" id="SSF52540">
    <property type="entry name" value="P-loop containing nucleoside triphosphate hydrolases"/>
    <property type="match status" value="1"/>
</dbReference>
<dbReference type="Gene3D" id="3.40.50.300">
    <property type="entry name" value="P-loop containing nucleotide triphosphate hydrolases"/>
    <property type="match status" value="1"/>
</dbReference>
<dbReference type="PANTHER" id="PTHR12706:SF33">
    <property type="entry name" value="PROTEIN WITH HELICASE_C DOMAIN"/>
    <property type="match status" value="1"/>
</dbReference>
<dbReference type="InterPro" id="IPR057332">
    <property type="entry name" value="SBNO_a/b_dom"/>
</dbReference>
<evidence type="ECO:0000313" key="6">
    <source>
        <dbReference type="EMBL" id="KAG5181415.1"/>
    </source>
</evidence>
<dbReference type="AlphaFoldDB" id="A0A835YXT2"/>
<dbReference type="GO" id="GO:0005634">
    <property type="term" value="C:nucleus"/>
    <property type="evidence" value="ECO:0007669"/>
    <property type="project" value="TreeGrafter"/>
</dbReference>
<evidence type="ECO:0000256" key="2">
    <source>
        <dbReference type="SAM" id="MobiDB-lite"/>
    </source>
</evidence>
<reference evidence="6" key="1">
    <citation type="submission" date="2021-02" db="EMBL/GenBank/DDBJ databases">
        <title>First Annotated Genome of the Yellow-green Alga Tribonema minus.</title>
        <authorList>
            <person name="Mahan K.M."/>
        </authorList>
    </citation>
    <scope>NUCLEOTIDE SEQUENCE</scope>
    <source>
        <strain evidence="6">UTEX B ZZ1240</strain>
    </source>
</reference>
<evidence type="ECO:0000259" key="4">
    <source>
        <dbReference type="Pfam" id="PF13872"/>
    </source>
</evidence>
<gene>
    <name evidence="6" type="ORF">JKP88DRAFT_321995</name>
</gene>
<comment type="similarity">
    <text evidence="1">Belongs to the SBNO family.</text>
</comment>
<dbReference type="GO" id="GO:0042393">
    <property type="term" value="F:histone binding"/>
    <property type="evidence" value="ECO:0007669"/>
    <property type="project" value="TreeGrafter"/>
</dbReference>
<name>A0A835YXT2_9STRA</name>
<dbReference type="Proteomes" id="UP000664859">
    <property type="component" value="Unassembled WGS sequence"/>
</dbReference>
<dbReference type="Pfam" id="PF25373">
    <property type="entry name" value="SBNO"/>
    <property type="match status" value="1"/>
</dbReference>
<feature type="region of interest" description="Disordered" evidence="2">
    <location>
        <begin position="1096"/>
        <end position="1121"/>
    </location>
</feature>
<dbReference type="OrthoDB" id="421838at2759"/>
<comment type="caution">
    <text evidence="6">The sequence shown here is derived from an EMBL/GenBank/DDBJ whole genome shotgun (WGS) entry which is preliminary data.</text>
</comment>
<feature type="compositionally biased region" description="Low complexity" evidence="2">
    <location>
        <begin position="1110"/>
        <end position="1121"/>
    </location>
</feature>
<dbReference type="EMBL" id="JAFCMP010000334">
    <property type="protein sequence ID" value="KAG5181415.1"/>
    <property type="molecule type" value="Genomic_DNA"/>
</dbReference>
<evidence type="ECO:0000256" key="1">
    <source>
        <dbReference type="ARBA" id="ARBA00006992"/>
    </source>
</evidence>
<evidence type="ECO:0000313" key="7">
    <source>
        <dbReference type="Proteomes" id="UP000664859"/>
    </source>
</evidence>
<protein>
    <submittedName>
        <fullName evidence="6">P-loop containing NTP hydrolase pore-1-domain-containing protein</fullName>
    </submittedName>
</protein>
<dbReference type="GO" id="GO:0031490">
    <property type="term" value="F:chromatin DNA binding"/>
    <property type="evidence" value="ECO:0007669"/>
    <property type="project" value="TreeGrafter"/>
</dbReference>
<dbReference type="InterPro" id="IPR026937">
    <property type="entry name" value="SBNO_Helicase_C_dom"/>
</dbReference>
<keyword evidence="7" id="KW-1185">Reference proteome</keyword>
<dbReference type="Pfam" id="PF13872">
    <property type="entry name" value="AAA_34"/>
    <property type="match status" value="1"/>
</dbReference>
<accession>A0A835YXT2</accession>
<dbReference type="Pfam" id="PF13871">
    <property type="entry name" value="Helicase_C_4"/>
    <property type="match status" value="1"/>
</dbReference>
<dbReference type="InterPro" id="IPR026741">
    <property type="entry name" value="SNO"/>
</dbReference>
<dbReference type="InterPro" id="IPR039187">
    <property type="entry name" value="SNO_AAA"/>
</dbReference>
<keyword evidence="6" id="KW-0378">Hydrolase</keyword>
<feature type="domain" description="Strawberry notch AAA" evidence="4">
    <location>
        <begin position="6"/>
        <end position="309"/>
    </location>
</feature>
<evidence type="ECO:0000259" key="3">
    <source>
        <dbReference type="Pfam" id="PF13871"/>
    </source>
</evidence>
<organism evidence="6 7">
    <name type="scientific">Tribonema minus</name>
    <dbReference type="NCBI Taxonomy" id="303371"/>
    <lineage>
        <taxon>Eukaryota</taxon>
        <taxon>Sar</taxon>
        <taxon>Stramenopiles</taxon>
        <taxon>Ochrophyta</taxon>
        <taxon>PX clade</taxon>
        <taxon>Xanthophyceae</taxon>
        <taxon>Tribonematales</taxon>
        <taxon>Tribonemataceae</taxon>
        <taxon>Tribonema</taxon>
    </lineage>
</organism>
<dbReference type="InterPro" id="IPR027417">
    <property type="entry name" value="P-loop_NTPase"/>
</dbReference>
<feature type="domain" description="SBNO alpha/beta" evidence="5">
    <location>
        <begin position="828"/>
        <end position="936"/>
    </location>
</feature>
<sequence length="1198" mass="127289">MAIGHQHPGLVAESALLSAVPLPPLAYPSDVFQNGIAEKRLLSSLQLEGVLYACQRHQSILPSGKRSGMFIGDGAGVGKGRQIAGIILDNYARGRTKHVWLSIASDLRADAERDLADIGCHINVIDGCQALDAASSKGLGTGSSARDGVLFTTYSTLISSGKGTSGGNKRSRLQQIVDWCGGHEFDGCIMMDEAHKAKNFNAKKEESSTKVSQAVLALQDALPLARVVYLSATGVTDVTNLAYCDRLGLWGPQTPFSCFKDFMESMDKRGLGALEMLALELKAAGAYVSRGLSWQGAEFDTVECELPLQAVAQNDAACKFWQHLRSELEQAVRLTGVMGACSAKECVNGVHVCNPMRMFWAVCMRFFKELAIAYKVPFAVDCSQRAIAEGHSVVIGLQSTGEAGLECAMEKLGKRPGETVRGMVSSARHSAHRFITQFFPVRTKPEQRTVPTEDDYKSMLKARMDAARASGVAAEAVQQSQELAECVAAREKLLEDLQALDLPPSPLDALIDALGGPANVAEMTGRKARIARCQRTGKLRYELRPEGQHESLNIQERKHFMAGRKHVAIISDAASTGISLHAAVGSGASNRRRVHITLELAWAADKSIQQLGRSHRSHQESAPLYKLLMTNLGGERRFASAVAKRLMSLGALTKGDRRAASGGDMSAFDLDNKYGRTALKTVCASLQTATALAPGVALASLAPYIGVRVIAGEADEDPGNADALLKVLTAAKEGLEAMGLEQKNYSNVTMFLTRLQILPVARQNLLFAYFATRLDAVVREAKAAGLYDAGVADLLGSSVRLLHEPEVVAVDASGSQTRLSTIELDRGVSWDHANAKRAAAQESAANGFYRSVHRDITTQQHLVLLAVQRYVAGAQDADVQMHAGTRFVITRPSTGTSPFEMDGEDLAVKYRRIPDEADSLASAEAAWTQVYEDSKTAARGSRLMHISMLHGSVLPIWDALERTKTNCATIMTKAEQSLKVYRVALDSGEKLVGVRLPPAVVDDLKRNLHAVKLAREAGTRSGEALVTEPVAPIRENLLKKASTPKRTVLSYFSPVNGGNTPKTKPAAAAAAVGACTAAEAAPAGKRAVAAVSLASRTTSSSKKRAKPVHSPKSFFSPQQPPAAAAPTSGIAIMAAAAITVSTPEAARMIVDAEAYAVCFTASGAGAAAVAGVSSAAAIATTASAAATSDTVDLVSDSD</sequence>
<evidence type="ECO:0000259" key="5">
    <source>
        <dbReference type="Pfam" id="PF25373"/>
    </source>
</evidence>
<dbReference type="GO" id="GO:0006355">
    <property type="term" value="P:regulation of DNA-templated transcription"/>
    <property type="evidence" value="ECO:0007669"/>
    <property type="project" value="InterPro"/>
</dbReference>
<proteinExistence type="inferred from homology"/>
<dbReference type="GO" id="GO:0016787">
    <property type="term" value="F:hydrolase activity"/>
    <property type="evidence" value="ECO:0007669"/>
    <property type="project" value="UniProtKB-KW"/>
</dbReference>